<accession>A0ABD0YE82</accession>
<protein>
    <submittedName>
        <fullName evidence="1">Uncharacterized protein</fullName>
    </submittedName>
</protein>
<comment type="caution">
    <text evidence="1">The sequence shown here is derived from an EMBL/GenBank/DDBJ whole genome shotgun (WGS) entry which is preliminary data.</text>
</comment>
<evidence type="ECO:0000313" key="2">
    <source>
        <dbReference type="Proteomes" id="UP001558652"/>
    </source>
</evidence>
<reference evidence="1 2" key="1">
    <citation type="submission" date="2024-07" db="EMBL/GenBank/DDBJ databases">
        <title>Chromosome-level genome assembly of the water stick insect Ranatra chinensis (Heteroptera: Nepidae).</title>
        <authorList>
            <person name="Liu X."/>
        </authorList>
    </citation>
    <scope>NUCLEOTIDE SEQUENCE [LARGE SCALE GENOMIC DNA]</scope>
    <source>
        <strain evidence="1">Cailab_2021Rc</strain>
        <tissue evidence="1">Muscle</tissue>
    </source>
</reference>
<dbReference type="Proteomes" id="UP001558652">
    <property type="component" value="Unassembled WGS sequence"/>
</dbReference>
<gene>
    <name evidence="1" type="ORF">AAG570_005035</name>
</gene>
<proteinExistence type="predicted"/>
<keyword evidence="2" id="KW-1185">Reference proteome</keyword>
<organism evidence="1 2">
    <name type="scientific">Ranatra chinensis</name>
    <dbReference type="NCBI Taxonomy" id="642074"/>
    <lineage>
        <taxon>Eukaryota</taxon>
        <taxon>Metazoa</taxon>
        <taxon>Ecdysozoa</taxon>
        <taxon>Arthropoda</taxon>
        <taxon>Hexapoda</taxon>
        <taxon>Insecta</taxon>
        <taxon>Pterygota</taxon>
        <taxon>Neoptera</taxon>
        <taxon>Paraneoptera</taxon>
        <taxon>Hemiptera</taxon>
        <taxon>Heteroptera</taxon>
        <taxon>Panheteroptera</taxon>
        <taxon>Nepomorpha</taxon>
        <taxon>Nepidae</taxon>
        <taxon>Ranatrinae</taxon>
        <taxon>Ranatra</taxon>
    </lineage>
</organism>
<name>A0ABD0YE82_9HEMI</name>
<sequence>MLFFFQFATGDGGVVWATSLFVNPEGLRLGRFIPSFRGRSRSLLGRTGGWARRGSAVGAGRRRRAVGTRRGAWREGTFWSGRGTGRERRFRTRRRGTGREGRFRTWRRGTGREGRLRTWRRGTGRKGRLRTWWRRTGCLRGLRARWRNGRLRRFGTRPWWAGHLRRLRTRRWRLRRFRTRGPNFGWYLGEGFQNHGGGHPGTLGEC</sequence>
<evidence type="ECO:0000313" key="1">
    <source>
        <dbReference type="EMBL" id="KAL1116563.1"/>
    </source>
</evidence>
<dbReference type="AlphaFoldDB" id="A0ABD0YE82"/>
<dbReference type="EMBL" id="JBFDAA010000017">
    <property type="protein sequence ID" value="KAL1116563.1"/>
    <property type="molecule type" value="Genomic_DNA"/>
</dbReference>